<sequence length="299" mass="32500">MAEGTSRQGLTVVITGASSGFGKGMAKRLAAEGANVVLAARRTELIEQLAEELGPNAIAVTTDISLEGDMERLMDTALADFGKVDVWINNAGLGIIGSFTEIPLADQMRLVQVNLIGTMYGSRFALKQFQQQSYGTLINLSSFATSIPLPFGAAYTATKYGISGLSKGLYQEMRLDDWKDIHVCAVHPWVTDTPWTEHAGNYSGHAIEIGPADDPEEVIEEILELIDHPKESLEIGFKVKGAAVIHKLMPDTVEKLDGHFLHKMLKSSPPAEPTSGSLFEPRREGSGVSGNMRERFRNK</sequence>
<gene>
    <name evidence="5" type="ORF">BN1080_00471</name>
</gene>
<protein>
    <submittedName>
        <fullName evidence="5">Glucose 1-dehydrogenase</fullName>
    </submittedName>
</protein>
<name>A0A098EID1_9BACL</name>
<dbReference type="GO" id="GO:0016491">
    <property type="term" value="F:oxidoreductase activity"/>
    <property type="evidence" value="ECO:0007669"/>
    <property type="project" value="UniProtKB-KW"/>
</dbReference>
<evidence type="ECO:0000256" key="3">
    <source>
        <dbReference type="RuleBase" id="RU000363"/>
    </source>
</evidence>
<dbReference type="InterPro" id="IPR036291">
    <property type="entry name" value="NAD(P)-bd_dom_sf"/>
</dbReference>
<dbReference type="SUPFAM" id="SSF51735">
    <property type="entry name" value="NAD(P)-binding Rossmann-fold domains"/>
    <property type="match status" value="1"/>
</dbReference>
<dbReference type="Proteomes" id="UP000043699">
    <property type="component" value="Unassembled WGS sequence"/>
</dbReference>
<evidence type="ECO:0000256" key="2">
    <source>
        <dbReference type="ARBA" id="ARBA00023002"/>
    </source>
</evidence>
<dbReference type="PANTHER" id="PTHR44196">
    <property type="entry name" value="DEHYDROGENASE/REDUCTASE SDR FAMILY MEMBER 7B"/>
    <property type="match status" value="1"/>
</dbReference>
<evidence type="ECO:0000313" key="5">
    <source>
        <dbReference type="EMBL" id="CEG21560.1"/>
    </source>
</evidence>
<dbReference type="AlphaFoldDB" id="A0A098EID1"/>
<dbReference type="PRINTS" id="PR00081">
    <property type="entry name" value="GDHRDH"/>
</dbReference>
<dbReference type="PRINTS" id="PR00080">
    <property type="entry name" value="SDRFAMILY"/>
</dbReference>
<dbReference type="Gene3D" id="3.40.50.720">
    <property type="entry name" value="NAD(P)-binding Rossmann-like Domain"/>
    <property type="match status" value="1"/>
</dbReference>
<proteinExistence type="inferred from homology"/>
<dbReference type="EMBL" id="CCXS01000001">
    <property type="protein sequence ID" value="CEG21560.1"/>
    <property type="molecule type" value="Genomic_DNA"/>
</dbReference>
<evidence type="ECO:0000256" key="4">
    <source>
        <dbReference type="SAM" id="MobiDB-lite"/>
    </source>
</evidence>
<evidence type="ECO:0000313" key="6">
    <source>
        <dbReference type="Proteomes" id="UP000043699"/>
    </source>
</evidence>
<keyword evidence="6" id="KW-1185">Reference proteome</keyword>
<reference evidence="5 6" key="1">
    <citation type="submission" date="2014-09" db="EMBL/GenBank/DDBJ databases">
        <authorList>
            <person name="Urmite Genomes Urmite Genomes"/>
        </authorList>
    </citation>
    <scope>NUCLEOTIDE SEQUENCE [LARGE SCALE GENOMIC DNA]</scope>
    <source>
        <strain evidence="5 6">ES2</strain>
    </source>
</reference>
<dbReference type="GO" id="GO:0016020">
    <property type="term" value="C:membrane"/>
    <property type="evidence" value="ECO:0007669"/>
    <property type="project" value="TreeGrafter"/>
</dbReference>
<dbReference type="PANTHER" id="PTHR44196:SF1">
    <property type="entry name" value="DEHYDROGENASE_REDUCTASE SDR FAMILY MEMBER 7B"/>
    <property type="match status" value="1"/>
</dbReference>
<dbReference type="RefSeq" id="WP_052650136.1">
    <property type="nucleotide sequence ID" value="NZ_CCXS01000001.1"/>
</dbReference>
<accession>A0A098EID1</accession>
<dbReference type="Pfam" id="PF00106">
    <property type="entry name" value="adh_short"/>
    <property type="match status" value="1"/>
</dbReference>
<organism evidence="5 6">
    <name type="scientific">Planococcus massiliensis</name>
    <dbReference type="NCBI Taxonomy" id="1499687"/>
    <lineage>
        <taxon>Bacteria</taxon>
        <taxon>Bacillati</taxon>
        <taxon>Bacillota</taxon>
        <taxon>Bacilli</taxon>
        <taxon>Bacillales</taxon>
        <taxon>Caryophanaceae</taxon>
        <taxon>Planococcus</taxon>
    </lineage>
</organism>
<dbReference type="STRING" id="1499687.BN1080_00471"/>
<dbReference type="InterPro" id="IPR002347">
    <property type="entry name" value="SDR_fam"/>
</dbReference>
<evidence type="ECO:0000256" key="1">
    <source>
        <dbReference type="ARBA" id="ARBA00006484"/>
    </source>
</evidence>
<keyword evidence="2" id="KW-0560">Oxidoreductase</keyword>
<feature type="region of interest" description="Disordered" evidence="4">
    <location>
        <begin position="264"/>
        <end position="299"/>
    </location>
</feature>
<dbReference type="OrthoDB" id="9775296at2"/>
<comment type="similarity">
    <text evidence="1 3">Belongs to the short-chain dehydrogenases/reductases (SDR) family.</text>
</comment>